<dbReference type="InterPro" id="IPR011014">
    <property type="entry name" value="MscS_channel_TM-2"/>
</dbReference>
<dbReference type="PANTHER" id="PTHR43634">
    <property type="entry name" value="OW CONDUCTANCE MECHANOSENSITIVE CHANNEL"/>
    <property type="match status" value="1"/>
</dbReference>
<dbReference type="InterPro" id="IPR045042">
    <property type="entry name" value="YnaI-like"/>
</dbReference>
<evidence type="ECO:0000256" key="5">
    <source>
        <dbReference type="ARBA" id="ARBA00022989"/>
    </source>
</evidence>
<name>A0A7X2IXC2_9BACI</name>
<dbReference type="InterPro" id="IPR049278">
    <property type="entry name" value="MS_channel_C"/>
</dbReference>
<feature type="domain" description="Mechanosensitive ion channel transmembrane helices 2/3" evidence="10">
    <location>
        <begin position="136"/>
        <end position="177"/>
    </location>
</feature>
<dbReference type="SUPFAM" id="SSF82861">
    <property type="entry name" value="Mechanosensitive channel protein MscS (YggB), transmembrane region"/>
    <property type="match status" value="1"/>
</dbReference>
<keyword evidence="12" id="KW-1185">Reference proteome</keyword>
<dbReference type="Pfam" id="PF00924">
    <property type="entry name" value="MS_channel_2nd"/>
    <property type="match status" value="1"/>
</dbReference>
<feature type="transmembrane region" description="Helical" evidence="7">
    <location>
        <begin position="6"/>
        <end position="27"/>
    </location>
</feature>
<dbReference type="InterPro" id="IPR006686">
    <property type="entry name" value="MscS_channel_CS"/>
</dbReference>
<dbReference type="AlphaFoldDB" id="A0A7X2IXC2"/>
<dbReference type="GO" id="GO:0005886">
    <property type="term" value="C:plasma membrane"/>
    <property type="evidence" value="ECO:0007669"/>
    <property type="project" value="UniProtKB-SubCell"/>
</dbReference>
<dbReference type="RefSeq" id="WP_154306654.1">
    <property type="nucleotide sequence ID" value="NZ_WKKI01000005.1"/>
</dbReference>
<feature type="transmembrane region" description="Helical" evidence="7">
    <location>
        <begin position="129"/>
        <end position="152"/>
    </location>
</feature>
<keyword evidence="6 7" id="KW-0472">Membrane</keyword>
<dbReference type="OrthoDB" id="9809206at2"/>
<accession>A0A7X2IXC2</accession>
<evidence type="ECO:0000259" key="8">
    <source>
        <dbReference type="Pfam" id="PF00924"/>
    </source>
</evidence>
<feature type="domain" description="Mechanosensitive ion channel MscS" evidence="8">
    <location>
        <begin position="178"/>
        <end position="245"/>
    </location>
</feature>
<evidence type="ECO:0000256" key="6">
    <source>
        <dbReference type="ARBA" id="ARBA00023136"/>
    </source>
</evidence>
<feature type="domain" description="Mechanosensitive ion channel MscS C-terminal" evidence="9">
    <location>
        <begin position="251"/>
        <end position="338"/>
    </location>
</feature>
<reference evidence="11 12" key="1">
    <citation type="submission" date="2019-11" db="EMBL/GenBank/DDBJ databases">
        <title>Bacillus lacus genome.</title>
        <authorList>
            <person name="Allen C.J."/>
            <person name="Newman J.D."/>
        </authorList>
    </citation>
    <scope>NUCLEOTIDE SEQUENCE [LARGE SCALE GENOMIC DNA]</scope>
    <source>
        <strain evidence="11 12">KCTC 33946</strain>
    </source>
</reference>
<proteinExistence type="inferred from homology"/>
<evidence type="ECO:0000259" key="9">
    <source>
        <dbReference type="Pfam" id="PF21082"/>
    </source>
</evidence>
<keyword evidence="3" id="KW-1003">Cell membrane</keyword>
<evidence type="ECO:0000256" key="4">
    <source>
        <dbReference type="ARBA" id="ARBA00022692"/>
    </source>
</evidence>
<dbReference type="InterPro" id="IPR049142">
    <property type="entry name" value="MS_channel_1st"/>
</dbReference>
<dbReference type="InterPro" id="IPR023408">
    <property type="entry name" value="MscS_beta-dom_sf"/>
</dbReference>
<comment type="subcellular location">
    <subcellularLocation>
        <location evidence="1">Cell membrane</location>
        <topology evidence="1">Multi-pass membrane protein</topology>
    </subcellularLocation>
</comment>
<dbReference type="PANTHER" id="PTHR43634:SF2">
    <property type="entry name" value="LOW CONDUCTANCE MECHANOSENSITIVE CHANNEL YNAI"/>
    <property type="match status" value="1"/>
</dbReference>
<keyword evidence="5 7" id="KW-1133">Transmembrane helix</keyword>
<dbReference type="Pfam" id="PF21088">
    <property type="entry name" value="MS_channel_1st"/>
    <property type="match status" value="1"/>
</dbReference>
<comment type="caution">
    <text evidence="11">The sequence shown here is derived from an EMBL/GenBank/DDBJ whole genome shotgun (WGS) entry which is preliminary data.</text>
</comment>
<dbReference type="SUPFAM" id="SSF50182">
    <property type="entry name" value="Sm-like ribonucleoproteins"/>
    <property type="match status" value="1"/>
</dbReference>
<dbReference type="InterPro" id="IPR011066">
    <property type="entry name" value="MscS_channel_C_sf"/>
</dbReference>
<dbReference type="Gene3D" id="2.30.30.60">
    <property type="match status" value="1"/>
</dbReference>
<dbReference type="GO" id="GO:0055085">
    <property type="term" value="P:transmembrane transport"/>
    <property type="evidence" value="ECO:0007669"/>
    <property type="project" value="InterPro"/>
</dbReference>
<dbReference type="Pfam" id="PF21082">
    <property type="entry name" value="MS_channel_3rd"/>
    <property type="match status" value="1"/>
</dbReference>
<sequence>MFERYIYLDTFYSVGLGLGIFLLFLVLRKLFTKYVFRLILRISNKTPTMFFTNTLLAYEKPLRWFFVITGMYLAYRTSSTFENQSLFIQSLYKSSIVILIASGLYNLTSSSSILLKRVNDRFQLEMDDILVPFLSKMLRFVIIAITFSIIAQEFEYDVNGFIAGLGLGGLAFALAAKDTIGNFFGGVIIITEKPFTIGDWVKTPSVEGIVEDITFRSTKIRTFQQAIVTVPNSTLSNEPIMNWSKMGKRQITFSVGVTYSTSRVQLERSVDRIREMLLRHEDIHDEVIMVNFDKFADSSLDIFFNFFTKTTVYAEYLRVKQDVNYQIMSILEEEDVAFAFPSQTLYIEGAGKHELMQEKPKVEV</sequence>
<evidence type="ECO:0000256" key="3">
    <source>
        <dbReference type="ARBA" id="ARBA00022475"/>
    </source>
</evidence>
<comment type="similarity">
    <text evidence="2">Belongs to the MscS (TC 1.A.23) family.</text>
</comment>
<evidence type="ECO:0000313" key="12">
    <source>
        <dbReference type="Proteomes" id="UP000448867"/>
    </source>
</evidence>
<protein>
    <submittedName>
        <fullName evidence="11">Mechanosensitive ion channel</fullName>
    </submittedName>
</protein>
<evidence type="ECO:0000313" key="11">
    <source>
        <dbReference type="EMBL" id="MRX71520.1"/>
    </source>
</evidence>
<feature type="transmembrane region" description="Helical" evidence="7">
    <location>
        <begin position="158"/>
        <end position="176"/>
    </location>
</feature>
<gene>
    <name evidence="11" type="ORF">GJU40_04940</name>
</gene>
<dbReference type="InterPro" id="IPR006685">
    <property type="entry name" value="MscS_channel_2nd"/>
</dbReference>
<dbReference type="Gene3D" id="3.30.70.100">
    <property type="match status" value="1"/>
</dbReference>
<dbReference type="Proteomes" id="UP000448867">
    <property type="component" value="Unassembled WGS sequence"/>
</dbReference>
<dbReference type="PROSITE" id="PS01246">
    <property type="entry name" value="UPF0003"/>
    <property type="match status" value="1"/>
</dbReference>
<organism evidence="11 12">
    <name type="scientific">Metabacillus lacus</name>
    <dbReference type="NCBI Taxonomy" id="1983721"/>
    <lineage>
        <taxon>Bacteria</taxon>
        <taxon>Bacillati</taxon>
        <taxon>Bacillota</taxon>
        <taxon>Bacilli</taxon>
        <taxon>Bacillales</taxon>
        <taxon>Bacillaceae</taxon>
        <taxon>Metabacillus</taxon>
    </lineage>
</organism>
<evidence type="ECO:0000259" key="10">
    <source>
        <dbReference type="Pfam" id="PF21088"/>
    </source>
</evidence>
<evidence type="ECO:0000256" key="2">
    <source>
        <dbReference type="ARBA" id="ARBA00008017"/>
    </source>
</evidence>
<evidence type="ECO:0000256" key="7">
    <source>
        <dbReference type="SAM" id="Phobius"/>
    </source>
</evidence>
<evidence type="ECO:0000256" key="1">
    <source>
        <dbReference type="ARBA" id="ARBA00004651"/>
    </source>
</evidence>
<keyword evidence="4 7" id="KW-0812">Transmembrane</keyword>
<dbReference type="EMBL" id="WKKI01000005">
    <property type="protein sequence ID" value="MRX71520.1"/>
    <property type="molecule type" value="Genomic_DNA"/>
</dbReference>
<dbReference type="Gene3D" id="1.10.287.1260">
    <property type="match status" value="1"/>
</dbReference>
<dbReference type="SUPFAM" id="SSF82689">
    <property type="entry name" value="Mechanosensitive channel protein MscS (YggB), C-terminal domain"/>
    <property type="match status" value="1"/>
</dbReference>
<dbReference type="InterPro" id="IPR010920">
    <property type="entry name" value="LSM_dom_sf"/>
</dbReference>
<feature type="transmembrane region" description="Helical" evidence="7">
    <location>
        <begin position="86"/>
        <end position="108"/>
    </location>
</feature>